<keyword evidence="2" id="KW-0378">Hydrolase</keyword>
<name>E0XQM0_9GAMM</name>
<dbReference type="AlphaFoldDB" id="E0XQM0"/>
<dbReference type="SUPFAM" id="SSF51338">
    <property type="entry name" value="Composite domain of metallo-dependent hydrolases"/>
    <property type="match status" value="1"/>
</dbReference>
<protein>
    <submittedName>
        <fullName evidence="2">Imidazolonepropionase and related amidohydrolases</fullName>
    </submittedName>
</protein>
<proteinExistence type="predicted"/>
<dbReference type="GO" id="GO:0016810">
    <property type="term" value="F:hydrolase activity, acting on carbon-nitrogen (but not peptide) bonds"/>
    <property type="evidence" value="ECO:0007669"/>
    <property type="project" value="InterPro"/>
</dbReference>
<organism evidence="2">
    <name type="scientific">uncultured gamma proteobacterium HF0010_05D02</name>
    <dbReference type="NCBI Taxonomy" id="710978"/>
    <lineage>
        <taxon>Bacteria</taxon>
        <taxon>Pseudomonadati</taxon>
        <taxon>Pseudomonadota</taxon>
        <taxon>Gammaproteobacteria</taxon>
        <taxon>environmental samples</taxon>
    </lineage>
</organism>
<dbReference type="PANTHER" id="PTHR43135">
    <property type="entry name" value="ALPHA-D-RIBOSE 1-METHYLPHOSPHONATE 5-TRIPHOSPHATE DIPHOSPHATASE"/>
    <property type="match status" value="1"/>
</dbReference>
<accession>E0XQM0</accession>
<dbReference type="Gene3D" id="3.20.20.140">
    <property type="entry name" value="Metal-dependent hydrolases"/>
    <property type="match status" value="1"/>
</dbReference>
<dbReference type="PANTHER" id="PTHR43135:SF3">
    <property type="entry name" value="ALPHA-D-RIBOSE 1-METHYLPHOSPHONATE 5-TRIPHOSPHATE DIPHOSPHATASE"/>
    <property type="match status" value="1"/>
</dbReference>
<reference evidence="2" key="1">
    <citation type="journal article" date="2011" name="Environ. Microbiol.">
        <title>Time-series analyses of Monterey Bay coastal microbial picoplankton using a 'genome proxy' microarray.</title>
        <authorList>
            <person name="Rich V.I."/>
            <person name="Pham V.D."/>
            <person name="Eppley J."/>
            <person name="Shi Y."/>
            <person name="DeLong E.F."/>
        </authorList>
    </citation>
    <scope>NUCLEOTIDE SEQUENCE</scope>
</reference>
<dbReference type="InterPro" id="IPR057744">
    <property type="entry name" value="OTAase-like"/>
</dbReference>
<evidence type="ECO:0000313" key="2">
    <source>
        <dbReference type="EMBL" id="ADI16711.1"/>
    </source>
</evidence>
<sequence>MTRFTRLFSSFGSQLCRLQFSQLTALIRLPRLATLSLCLAFAPFQVAAQNMVIKGATILDVTNGDLIKNHVVIVRDGRIDAVSAARSADIPKGIEVIDLQGHTLLPGLIDMHVHLTSGGGYHGYERLKLTDERRAILGVVHAKQTLMAGFTTVRNVGAGSFGDVALRDAINDGDIPGPRMLVSGPPIGITGGHCSDNNLLPPEYGISGEGVADGPWAARTAVRRNIKFGADLIKTCSTGGVLSKGTKVGAPQYTVEELTALIDEAHSRGLKVASHAHGAEGIINALIAGADTIEHASFIDDQGIRLAIENDAALSMDIYVTEYILGEGASAGILEESLEKERMTGAIQRSNFRKAVEAGATIVYGTDAGVYPHGQNAKQLSRMTRFGMTPLQALQSATTVAAEVMGLGYEVGKIEVGYAGDFVAVEGNPIEQIELLEAPSAVIKGGVRYR</sequence>
<dbReference type="InterPro" id="IPR032466">
    <property type="entry name" value="Metal_Hydrolase"/>
</dbReference>
<dbReference type="EMBL" id="GU474844">
    <property type="protein sequence ID" value="ADI16711.1"/>
    <property type="molecule type" value="Genomic_DNA"/>
</dbReference>
<dbReference type="Gene3D" id="2.30.40.10">
    <property type="entry name" value="Urease, subunit C, domain 1"/>
    <property type="match status" value="1"/>
</dbReference>
<dbReference type="CDD" id="cd01299">
    <property type="entry name" value="Met_dep_hydrolase_A"/>
    <property type="match status" value="1"/>
</dbReference>
<evidence type="ECO:0000259" key="1">
    <source>
        <dbReference type="Pfam" id="PF01979"/>
    </source>
</evidence>
<dbReference type="InterPro" id="IPR006680">
    <property type="entry name" value="Amidohydro-rel"/>
</dbReference>
<dbReference type="InterPro" id="IPR011059">
    <property type="entry name" value="Metal-dep_hydrolase_composite"/>
</dbReference>
<dbReference type="InterPro" id="IPR051781">
    <property type="entry name" value="Metallo-dep_Hydrolase"/>
</dbReference>
<feature type="domain" description="Amidohydrolase-related" evidence="1">
    <location>
        <begin position="103"/>
        <end position="445"/>
    </location>
</feature>
<dbReference type="SUPFAM" id="SSF51556">
    <property type="entry name" value="Metallo-dependent hydrolases"/>
    <property type="match status" value="1"/>
</dbReference>
<dbReference type="Pfam" id="PF01979">
    <property type="entry name" value="Amidohydro_1"/>
    <property type="match status" value="1"/>
</dbReference>